<evidence type="ECO:0000256" key="1">
    <source>
        <dbReference type="ARBA" id="ARBA00022884"/>
    </source>
</evidence>
<dbReference type="SUPFAM" id="SSF54928">
    <property type="entry name" value="RNA-binding domain, RBD"/>
    <property type="match status" value="1"/>
</dbReference>
<feature type="region of interest" description="Disordered" evidence="4">
    <location>
        <begin position="878"/>
        <end position="922"/>
    </location>
</feature>
<feature type="domain" description="RRM" evidence="5">
    <location>
        <begin position="806"/>
        <end position="875"/>
    </location>
</feature>
<dbReference type="InterPro" id="IPR000571">
    <property type="entry name" value="Znf_CCCH"/>
</dbReference>
<dbReference type="InterPro" id="IPR035979">
    <property type="entry name" value="RBD_domain_sf"/>
</dbReference>
<organism evidence="7 8">
    <name type="scientific">Phrynosoma platyrhinos</name>
    <name type="common">Desert horned lizard</name>
    <dbReference type="NCBI Taxonomy" id="52577"/>
    <lineage>
        <taxon>Eukaryota</taxon>
        <taxon>Metazoa</taxon>
        <taxon>Chordata</taxon>
        <taxon>Craniata</taxon>
        <taxon>Vertebrata</taxon>
        <taxon>Euteleostomi</taxon>
        <taxon>Lepidosauria</taxon>
        <taxon>Squamata</taxon>
        <taxon>Bifurcata</taxon>
        <taxon>Unidentata</taxon>
        <taxon>Episquamata</taxon>
        <taxon>Toxicofera</taxon>
        <taxon>Iguania</taxon>
        <taxon>Phrynosomatidae</taxon>
        <taxon>Phrynosomatinae</taxon>
        <taxon>Phrynosoma</taxon>
    </lineage>
</organism>
<feature type="compositionally biased region" description="Acidic residues" evidence="4">
    <location>
        <begin position="883"/>
        <end position="915"/>
    </location>
</feature>
<keyword evidence="3" id="KW-0863">Zinc-finger</keyword>
<keyword evidence="8" id="KW-1185">Reference proteome</keyword>
<feature type="compositionally biased region" description="Low complexity" evidence="4">
    <location>
        <begin position="418"/>
        <end position="428"/>
    </location>
</feature>
<evidence type="ECO:0000259" key="6">
    <source>
        <dbReference type="PROSITE" id="PS50103"/>
    </source>
</evidence>
<feature type="region of interest" description="Disordered" evidence="4">
    <location>
        <begin position="124"/>
        <end position="260"/>
    </location>
</feature>
<feature type="compositionally biased region" description="Basic and acidic residues" evidence="4">
    <location>
        <begin position="233"/>
        <end position="251"/>
    </location>
</feature>
<feature type="compositionally biased region" description="Pro residues" evidence="4">
    <location>
        <begin position="358"/>
        <end position="412"/>
    </location>
</feature>
<accession>A0ABQ7T4U7</accession>
<dbReference type="SMART" id="SM00356">
    <property type="entry name" value="ZnF_C3H1"/>
    <property type="match status" value="1"/>
</dbReference>
<evidence type="ECO:0000313" key="8">
    <source>
        <dbReference type="Proteomes" id="UP000826234"/>
    </source>
</evidence>
<dbReference type="PANTHER" id="PTHR14398">
    <property type="entry name" value="RNA RECOGNITION RRM/RNP DOMAIN"/>
    <property type="match status" value="1"/>
</dbReference>
<feature type="compositionally biased region" description="Basic and acidic residues" evidence="4">
    <location>
        <begin position="124"/>
        <end position="143"/>
    </location>
</feature>
<feature type="region of interest" description="Disordered" evidence="4">
    <location>
        <begin position="1"/>
        <end position="25"/>
    </location>
</feature>
<feature type="compositionally biased region" description="Basic and acidic residues" evidence="4">
    <location>
        <begin position="159"/>
        <end position="192"/>
    </location>
</feature>
<feature type="compositionally biased region" description="Basic and acidic residues" evidence="4">
    <location>
        <begin position="211"/>
        <end position="225"/>
    </location>
</feature>
<evidence type="ECO:0008006" key="9">
    <source>
        <dbReference type="Google" id="ProtNLM"/>
    </source>
</evidence>
<protein>
    <recommendedName>
        <fullName evidence="9">RNA-binding protein 26</fullName>
    </recommendedName>
</protein>
<dbReference type="InterPro" id="IPR039511">
    <property type="entry name" value="RBM26-like_RRM2"/>
</dbReference>
<dbReference type="Proteomes" id="UP000826234">
    <property type="component" value="Unassembled WGS sequence"/>
</dbReference>
<keyword evidence="3" id="KW-0862">Zinc</keyword>
<feature type="region of interest" description="Disordered" evidence="4">
    <location>
        <begin position="637"/>
        <end position="656"/>
    </location>
</feature>
<evidence type="ECO:0000259" key="5">
    <source>
        <dbReference type="PROSITE" id="PS50102"/>
    </source>
</evidence>
<dbReference type="InterPro" id="IPR045137">
    <property type="entry name" value="RBM26/27"/>
</dbReference>
<dbReference type="PROSITE" id="PS50102">
    <property type="entry name" value="RRM"/>
    <property type="match status" value="1"/>
</dbReference>
<keyword evidence="1 2" id="KW-0694">RNA-binding</keyword>
<feature type="compositionally biased region" description="Basic residues" evidence="4">
    <location>
        <begin position="769"/>
        <end position="792"/>
    </location>
</feature>
<dbReference type="CDD" id="cd12258">
    <property type="entry name" value="RRM2_RBM26_like"/>
    <property type="match status" value="1"/>
</dbReference>
<feature type="compositionally biased region" description="Basic residues" evidence="4">
    <location>
        <begin position="193"/>
        <end position="210"/>
    </location>
</feature>
<evidence type="ECO:0000313" key="7">
    <source>
        <dbReference type="EMBL" id="KAH0624500.1"/>
    </source>
</evidence>
<sequence length="922" mass="103586">MLGSASSTGSQPKMSSPTRAPQPGLIHQWDLPHLLAPPLPAPAQSGDLRCDADPSALAKYVLALVKKDKSEKELKALCVDQLDVFLQKETQIFVEKLFDAVNTKSYLPPPEQPLSGSLKSDFFQHQEKDTKKEEVIKEEEREKKFSRRLNHSPPQSSSRYREPSRDERKKEERSRKREYDRNPPRRESYRDRYNRRRGRSRSYSRSRSRSWSKERLRDRDRDRSRSRTRSRTRSRERDLGKPKYDLDRTEPLENNYTPVSSVTNISSGHYPVPTLSSTITVIAPAHHGNNTTESWSEFHEEQLDHSSYGRPPLPKKRCRDYDEKGFCMRGDMCPFDHGSDPVVVEDVNLPGILPFPAQPPVVEGPPPPGLPPPPPILTPPPVNLRPPVPPPGPLPPSLPPVTGPPPPLPPLQPSGMDAPPNSATSSVPTVVTTGIHHQSPPAPPSLFTETYDTDGYNPEAPSITSTSRPMYRHRVHAQRPNLIGLTSGDMDLPPREKPPNKSSMRIVVDSESRKRTIGSGDGVPPKKNWFDKQNFNRTNSPAFQKKVQFGNENTKLELRKVPPDLNNISKLNEHFSKFGNLVNLQVIQPLAQQPIFPVIKQSVKERLGPVPASNIEPAEAQSASVETVQNVTKPSVKDRLGFVPKPPNPATEKVLSTSTGLTKTVYNPAALKAAQKTLPVVNTSMLDSNEAQKKKQEALRLQQDVRKKKQEILEKHIETQKMQKELLDTELDLYKKMQAGEEVTELRRKYTELQLEAAKRGILSSGRGRGIHARGRGVSRGRGRGGRGRGRGRGVSVHAVVDHRPRALEISAFTENDREDLLPHFAQYGEIEDCQIDDSSLHAVITFKTRAEAEAAAIHGARFKGQDLKLAWNKPITNMSTVETEEPEPDEEEFQEESLVDDSLLQDDDEDDDDNESRSWRR</sequence>
<gene>
    <name evidence="7" type="ORF">JD844_032038</name>
</gene>
<feature type="region of interest" description="Disordered" evidence="4">
    <location>
        <begin position="766"/>
        <end position="795"/>
    </location>
</feature>
<comment type="caution">
    <text evidence="7">The sequence shown here is derived from an EMBL/GenBank/DDBJ whole genome shotgun (WGS) entry which is preliminary data.</text>
</comment>
<feature type="compositionally biased region" description="Polar residues" evidence="4">
    <location>
        <begin position="1"/>
        <end position="19"/>
    </location>
</feature>
<dbReference type="EMBL" id="JAIPUX010001232">
    <property type="protein sequence ID" value="KAH0624500.1"/>
    <property type="molecule type" value="Genomic_DNA"/>
</dbReference>
<dbReference type="PROSITE" id="PS50103">
    <property type="entry name" value="ZF_C3H1"/>
    <property type="match status" value="1"/>
</dbReference>
<dbReference type="Gene3D" id="3.30.70.330">
    <property type="match status" value="1"/>
</dbReference>
<feature type="zinc finger region" description="C3H1-type" evidence="3">
    <location>
        <begin position="312"/>
        <end position="340"/>
    </location>
</feature>
<feature type="region of interest" description="Disordered" evidence="4">
    <location>
        <begin position="358"/>
        <end position="428"/>
    </location>
</feature>
<dbReference type="PANTHER" id="PTHR14398:SF2">
    <property type="entry name" value="RNA-BINDING PROTEIN 26"/>
    <property type="match status" value="1"/>
</dbReference>
<feature type="domain" description="C3H1-type" evidence="6">
    <location>
        <begin position="312"/>
        <end position="340"/>
    </location>
</feature>
<proteinExistence type="predicted"/>
<feature type="region of interest" description="Disordered" evidence="4">
    <location>
        <begin position="483"/>
        <end position="537"/>
    </location>
</feature>
<name>A0ABQ7T4U7_PHRPL</name>
<evidence type="ECO:0000256" key="4">
    <source>
        <dbReference type="SAM" id="MobiDB-lite"/>
    </source>
</evidence>
<dbReference type="InterPro" id="IPR000504">
    <property type="entry name" value="RRM_dom"/>
</dbReference>
<keyword evidence="3" id="KW-0479">Metal-binding</keyword>
<evidence type="ECO:0000256" key="3">
    <source>
        <dbReference type="PROSITE-ProRule" id="PRU00723"/>
    </source>
</evidence>
<reference evidence="7 8" key="1">
    <citation type="journal article" date="2022" name="Gigascience">
        <title>A chromosome-level genome assembly and annotation of the desert horned lizard, Phrynosoma platyrhinos, provides insight into chromosomal rearrangements among reptiles.</title>
        <authorList>
            <person name="Koochekian N."/>
            <person name="Ascanio A."/>
            <person name="Farleigh K."/>
            <person name="Card D.C."/>
            <person name="Schield D.R."/>
            <person name="Castoe T.A."/>
            <person name="Jezkova T."/>
        </authorList>
    </citation>
    <scope>NUCLEOTIDE SEQUENCE [LARGE SCALE GENOMIC DNA]</scope>
    <source>
        <strain evidence="7">NK-2021</strain>
    </source>
</reference>
<evidence type="ECO:0000256" key="2">
    <source>
        <dbReference type="PROSITE-ProRule" id="PRU00176"/>
    </source>
</evidence>
<dbReference type="InterPro" id="IPR012677">
    <property type="entry name" value="Nucleotide-bd_a/b_plait_sf"/>
</dbReference>